<dbReference type="AlphaFoldDB" id="A0A6J6MHS4"/>
<name>A0A6J6MHS4_9ZZZZ</name>
<protein>
    <submittedName>
        <fullName evidence="2">Unannotated protein</fullName>
    </submittedName>
</protein>
<accession>A0A6J6MHS4</accession>
<dbReference type="EMBL" id="CAEZWY010000070">
    <property type="protein sequence ID" value="CAB4673456.1"/>
    <property type="molecule type" value="Genomic_DNA"/>
</dbReference>
<gene>
    <name evidence="1" type="ORF">UFOPK1791_00039</name>
    <name evidence="2" type="ORF">UFOPK2312_00701</name>
</gene>
<reference evidence="2" key="1">
    <citation type="submission" date="2020-05" db="EMBL/GenBank/DDBJ databases">
        <authorList>
            <person name="Chiriac C."/>
            <person name="Salcher M."/>
            <person name="Ghai R."/>
            <person name="Kavagutti S V."/>
        </authorList>
    </citation>
    <scope>NUCLEOTIDE SEQUENCE</scope>
</reference>
<evidence type="ECO:0000313" key="1">
    <source>
        <dbReference type="EMBL" id="CAB4583189.1"/>
    </source>
</evidence>
<dbReference type="EMBL" id="CAEZUF010000001">
    <property type="protein sequence ID" value="CAB4583189.1"/>
    <property type="molecule type" value="Genomic_DNA"/>
</dbReference>
<sequence>MKSTKPIYWLLLPALLLLSAGSIWGTVHFYPGQNSPSASQVQECIDLKSFVLNEELIGSKKWSVYHSDVLKYETGLSNKNRTIVLVKLIASEAIEVLQSDLRIYEEMALHNDCLLPDFKKQLASVTTDTQTSIDFLLGQGEISGQMFDPNQGIWNTAFYDAYESAIKYLK</sequence>
<evidence type="ECO:0000313" key="2">
    <source>
        <dbReference type="EMBL" id="CAB4673456.1"/>
    </source>
</evidence>
<organism evidence="2">
    <name type="scientific">freshwater metagenome</name>
    <dbReference type="NCBI Taxonomy" id="449393"/>
    <lineage>
        <taxon>unclassified sequences</taxon>
        <taxon>metagenomes</taxon>
        <taxon>ecological metagenomes</taxon>
    </lineage>
</organism>
<proteinExistence type="predicted"/>